<evidence type="ECO:0000256" key="1">
    <source>
        <dbReference type="ARBA" id="ARBA00001971"/>
    </source>
</evidence>
<dbReference type="OrthoDB" id="740118at2759"/>
<organism evidence="9 10">
    <name type="scientific">Oryza meyeriana var. granulata</name>
    <dbReference type="NCBI Taxonomy" id="110450"/>
    <lineage>
        <taxon>Eukaryota</taxon>
        <taxon>Viridiplantae</taxon>
        <taxon>Streptophyta</taxon>
        <taxon>Embryophyta</taxon>
        <taxon>Tracheophyta</taxon>
        <taxon>Spermatophyta</taxon>
        <taxon>Magnoliopsida</taxon>
        <taxon>Liliopsida</taxon>
        <taxon>Poales</taxon>
        <taxon>Poaceae</taxon>
        <taxon>BOP clade</taxon>
        <taxon>Oryzoideae</taxon>
        <taxon>Oryzeae</taxon>
        <taxon>Oryzinae</taxon>
        <taxon>Oryza</taxon>
        <taxon>Oryza meyeriana</taxon>
    </lineage>
</organism>
<evidence type="ECO:0000256" key="8">
    <source>
        <dbReference type="SAM" id="Phobius"/>
    </source>
</evidence>
<evidence type="ECO:0000256" key="7">
    <source>
        <dbReference type="ARBA" id="ARBA00023033"/>
    </source>
</evidence>
<proteinExistence type="inferred from homology"/>
<dbReference type="EMBL" id="SPHZ02000009">
    <property type="protein sequence ID" value="KAF0898311.1"/>
    <property type="molecule type" value="Genomic_DNA"/>
</dbReference>
<comment type="caution">
    <text evidence="9">The sequence shown here is derived from an EMBL/GenBank/DDBJ whole genome shotgun (WGS) entry which is preliminary data.</text>
</comment>
<evidence type="ECO:0000313" key="10">
    <source>
        <dbReference type="Proteomes" id="UP000479710"/>
    </source>
</evidence>
<dbReference type="InterPro" id="IPR036396">
    <property type="entry name" value="Cyt_P450_sf"/>
</dbReference>
<evidence type="ECO:0000313" key="9">
    <source>
        <dbReference type="EMBL" id="KAF0898311.1"/>
    </source>
</evidence>
<evidence type="ECO:0000256" key="6">
    <source>
        <dbReference type="ARBA" id="ARBA00023004"/>
    </source>
</evidence>
<dbReference type="GO" id="GO:0016705">
    <property type="term" value="F:oxidoreductase activity, acting on paired donors, with incorporation or reduction of molecular oxygen"/>
    <property type="evidence" value="ECO:0007669"/>
    <property type="project" value="InterPro"/>
</dbReference>
<keyword evidence="4" id="KW-0479">Metal-binding</keyword>
<protein>
    <submittedName>
        <fullName evidence="9">Uncharacterized protein</fullName>
    </submittedName>
</protein>
<evidence type="ECO:0000256" key="3">
    <source>
        <dbReference type="ARBA" id="ARBA00022617"/>
    </source>
</evidence>
<keyword evidence="3" id="KW-0349">Heme</keyword>
<keyword evidence="5" id="KW-0560">Oxidoreductase</keyword>
<reference evidence="9 10" key="1">
    <citation type="submission" date="2019-11" db="EMBL/GenBank/DDBJ databases">
        <title>Whole genome sequence of Oryza granulata.</title>
        <authorList>
            <person name="Li W."/>
        </authorList>
    </citation>
    <scope>NUCLEOTIDE SEQUENCE [LARGE SCALE GENOMIC DNA]</scope>
    <source>
        <strain evidence="10">cv. Menghai</strain>
        <tissue evidence="9">Leaf</tissue>
    </source>
</reference>
<keyword evidence="8" id="KW-0812">Transmembrane</keyword>
<dbReference type="GO" id="GO:0005506">
    <property type="term" value="F:iron ion binding"/>
    <property type="evidence" value="ECO:0007669"/>
    <property type="project" value="InterPro"/>
</dbReference>
<comment type="cofactor">
    <cofactor evidence="1">
        <name>heme</name>
        <dbReference type="ChEBI" id="CHEBI:30413"/>
    </cofactor>
</comment>
<dbReference type="AlphaFoldDB" id="A0A6G1CE36"/>
<keyword evidence="6" id="KW-0408">Iron</keyword>
<keyword evidence="8" id="KW-0472">Membrane</keyword>
<evidence type="ECO:0000256" key="2">
    <source>
        <dbReference type="ARBA" id="ARBA00010617"/>
    </source>
</evidence>
<evidence type="ECO:0000256" key="5">
    <source>
        <dbReference type="ARBA" id="ARBA00023002"/>
    </source>
</evidence>
<dbReference type="PANTHER" id="PTHR47946">
    <property type="entry name" value="CYTOCHROME P450 78A7-RELATED"/>
    <property type="match status" value="1"/>
</dbReference>
<evidence type="ECO:0000256" key="4">
    <source>
        <dbReference type="ARBA" id="ARBA00022723"/>
    </source>
</evidence>
<name>A0A6G1CE36_9ORYZ</name>
<accession>A0A6G1CE36</accession>
<sequence>MESPSQECGWLLYVSLAAKCGGEPYRVLGFVAVVVAAFAVTSLAHWVSPGGPAWGRYWWNKRGLGIGDAIPGPRGIPVVGSMALMTGLAHRKLAAAAAAGSPARRRLMAFSLGETRVVVTADPDVARELLASPAFADRPVKESAYGMLFHRAIGFAPYGTYWRALRRVASTHLFSPRQVAA</sequence>
<keyword evidence="10" id="KW-1185">Reference proteome</keyword>
<dbReference type="GO" id="GO:0020037">
    <property type="term" value="F:heme binding"/>
    <property type="evidence" value="ECO:0007669"/>
    <property type="project" value="InterPro"/>
</dbReference>
<comment type="similarity">
    <text evidence="2">Belongs to the cytochrome P450 family.</text>
</comment>
<gene>
    <name evidence="9" type="ORF">E2562_007163</name>
</gene>
<dbReference type="InterPro" id="IPR051996">
    <property type="entry name" value="Cytochrome_P450_78A"/>
</dbReference>
<keyword evidence="7" id="KW-0503">Monooxygenase</keyword>
<dbReference type="SUPFAM" id="SSF48264">
    <property type="entry name" value="Cytochrome P450"/>
    <property type="match status" value="1"/>
</dbReference>
<dbReference type="Proteomes" id="UP000479710">
    <property type="component" value="Unassembled WGS sequence"/>
</dbReference>
<keyword evidence="8" id="KW-1133">Transmembrane helix</keyword>
<dbReference type="PANTHER" id="PTHR47946:SF23">
    <property type="entry name" value="CYTOCHROME P450 78A9"/>
    <property type="match status" value="1"/>
</dbReference>
<feature type="transmembrane region" description="Helical" evidence="8">
    <location>
        <begin position="27"/>
        <end position="47"/>
    </location>
</feature>
<dbReference type="GO" id="GO:0004497">
    <property type="term" value="F:monooxygenase activity"/>
    <property type="evidence" value="ECO:0007669"/>
    <property type="project" value="UniProtKB-KW"/>
</dbReference>
<dbReference type="Gene3D" id="1.10.630.10">
    <property type="entry name" value="Cytochrome P450"/>
    <property type="match status" value="1"/>
</dbReference>